<gene>
    <name evidence="2" type="ORF">MNBD_PLANCTO02-1101</name>
</gene>
<dbReference type="SUPFAM" id="SSF47226">
    <property type="entry name" value="Histidine-containing phosphotransfer domain, HPT domain"/>
    <property type="match status" value="1"/>
</dbReference>
<dbReference type="PROSITE" id="PS50894">
    <property type="entry name" value="HPT"/>
    <property type="match status" value="1"/>
</dbReference>
<dbReference type="EMBL" id="UOGL01000283">
    <property type="protein sequence ID" value="VAX38982.1"/>
    <property type="molecule type" value="Genomic_DNA"/>
</dbReference>
<dbReference type="Gene3D" id="1.20.120.160">
    <property type="entry name" value="HPT domain"/>
    <property type="match status" value="1"/>
</dbReference>
<proteinExistence type="predicted"/>
<dbReference type="InterPro" id="IPR036641">
    <property type="entry name" value="HPT_dom_sf"/>
</dbReference>
<accession>A0A3B1DDX2</accession>
<organism evidence="2">
    <name type="scientific">hydrothermal vent metagenome</name>
    <dbReference type="NCBI Taxonomy" id="652676"/>
    <lineage>
        <taxon>unclassified sequences</taxon>
        <taxon>metagenomes</taxon>
        <taxon>ecological metagenomes</taxon>
    </lineage>
</organism>
<dbReference type="Pfam" id="PF01627">
    <property type="entry name" value="Hpt"/>
    <property type="match status" value="1"/>
</dbReference>
<dbReference type="GO" id="GO:0000160">
    <property type="term" value="P:phosphorelay signal transduction system"/>
    <property type="evidence" value="ECO:0007669"/>
    <property type="project" value="InterPro"/>
</dbReference>
<feature type="domain" description="HPt" evidence="1">
    <location>
        <begin position="19"/>
        <end position="107"/>
    </location>
</feature>
<name>A0A3B1DDX2_9ZZZZ</name>
<evidence type="ECO:0000259" key="1">
    <source>
        <dbReference type="PROSITE" id="PS50894"/>
    </source>
</evidence>
<evidence type="ECO:0000313" key="2">
    <source>
        <dbReference type="EMBL" id="VAX38982.1"/>
    </source>
</evidence>
<protein>
    <recommendedName>
        <fullName evidence="1">HPt domain-containing protein</fullName>
    </recommendedName>
</protein>
<dbReference type="AlphaFoldDB" id="A0A3B1DDX2"/>
<sequence length="107" mass="12082">MQNQEITLDNTPIYSDFAEDEDFAELIEFYVSTINDKKEEIRTLFQSGDLQELKIKAHQMKGSAGGYGFSDLSELGGELEQACRSEEIVIVAEKVAAILRYLDRISL</sequence>
<dbReference type="InterPro" id="IPR008207">
    <property type="entry name" value="Sig_transdc_His_kin_Hpt_dom"/>
</dbReference>
<reference evidence="2" key="1">
    <citation type="submission" date="2018-06" db="EMBL/GenBank/DDBJ databases">
        <authorList>
            <person name="Zhirakovskaya E."/>
        </authorList>
    </citation>
    <scope>NUCLEOTIDE SEQUENCE</scope>
</reference>